<evidence type="ECO:0000313" key="5">
    <source>
        <dbReference type="EMBL" id="KKT32731.1"/>
    </source>
</evidence>
<dbReference type="InterPro" id="IPR036164">
    <property type="entry name" value="bL21-like_sf"/>
</dbReference>
<organism evidence="5 6">
    <name type="scientific">Candidatus Woesebacteria bacterium GW2011_GWB1_44_11b</name>
    <dbReference type="NCBI Taxonomy" id="1618580"/>
    <lineage>
        <taxon>Bacteria</taxon>
        <taxon>Candidatus Woeseibacteriota</taxon>
    </lineage>
</organism>
<dbReference type="SUPFAM" id="SSF141091">
    <property type="entry name" value="L21p-like"/>
    <property type="match status" value="1"/>
</dbReference>
<keyword evidence="2 4" id="KW-0687">Ribonucleoprotein</keyword>
<dbReference type="NCBIfam" id="TIGR00061">
    <property type="entry name" value="L21"/>
    <property type="match status" value="1"/>
</dbReference>
<evidence type="ECO:0000256" key="1">
    <source>
        <dbReference type="ARBA" id="ARBA00022980"/>
    </source>
</evidence>
<comment type="function">
    <text evidence="4">This protein binds to 23S rRNA in the presence of protein L20.</text>
</comment>
<proteinExistence type="inferred from homology"/>
<sequence length="87" mass="10014">MAEGEELLVDKSLEKEIIPEVLLIVEDGKVKIGAPKVKNAKVKLKVLKDEEKGKKLHIQKYKAKSRYRRKAGFRPVYTRLLIEKIIS</sequence>
<protein>
    <recommendedName>
        <fullName evidence="3 4">50S ribosomal protein L21</fullName>
    </recommendedName>
</protein>
<dbReference type="GO" id="GO:0006412">
    <property type="term" value="P:translation"/>
    <property type="evidence" value="ECO:0007669"/>
    <property type="project" value="InterPro"/>
</dbReference>
<dbReference type="InterPro" id="IPR001787">
    <property type="entry name" value="Ribosomal_bL21"/>
</dbReference>
<dbReference type="GO" id="GO:0019843">
    <property type="term" value="F:rRNA binding"/>
    <property type="evidence" value="ECO:0007669"/>
    <property type="project" value="UniProtKB-KW"/>
</dbReference>
<reference evidence="5 6" key="1">
    <citation type="journal article" date="2015" name="Nature">
        <title>rRNA introns, odd ribosomes, and small enigmatic genomes across a large radiation of phyla.</title>
        <authorList>
            <person name="Brown C.T."/>
            <person name="Hug L.A."/>
            <person name="Thomas B.C."/>
            <person name="Sharon I."/>
            <person name="Castelle C.J."/>
            <person name="Singh A."/>
            <person name="Wilkins M.J."/>
            <person name="Williams K.H."/>
            <person name="Banfield J.F."/>
        </authorList>
    </citation>
    <scope>NUCLEOTIDE SEQUENCE [LARGE SCALE GENOMIC DNA]</scope>
</reference>
<evidence type="ECO:0000313" key="6">
    <source>
        <dbReference type="Proteomes" id="UP000034192"/>
    </source>
</evidence>
<dbReference type="GO" id="GO:0005840">
    <property type="term" value="C:ribosome"/>
    <property type="evidence" value="ECO:0007669"/>
    <property type="project" value="UniProtKB-KW"/>
</dbReference>
<keyword evidence="1 4" id="KW-0689">Ribosomal protein</keyword>
<dbReference type="InterPro" id="IPR028909">
    <property type="entry name" value="bL21-like"/>
</dbReference>
<dbReference type="Proteomes" id="UP000034192">
    <property type="component" value="Unassembled WGS sequence"/>
</dbReference>
<dbReference type="AlphaFoldDB" id="A0A0G1GCX1"/>
<evidence type="ECO:0000256" key="4">
    <source>
        <dbReference type="RuleBase" id="RU000562"/>
    </source>
</evidence>
<accession>A0A0G1GCX1</accession>
<gene>
    <name evidence="5" type="ORF">UW21_C0019G0005</name>
</gene>
<comment type="caution">
    <text evidence="5">The sequence shown here is derived from an EMBL/GenBank/DDBJ whole genome shotgun (WGS) entry which is preliminary data.</text>
</comment>
<comment type="similarity">
    <text evidence="4">Belongs to the bacterial ribosomal protein bL21 family.</text>
</comment>
<name>A0A0G1GCX1_9BACT</name>
<dbReference type="EMBL" id="LCHL01000019">
    <property type="protein sequence ID" value="KKT32731.1"/>
    <property type="molecule type" value="Genomic_DNA"/>
</dbReference>
<dbReference type="GO" id="GO:0005737">
    <property type="term" value="C:cytoplasm"/>
    <property type="evidence" value="ECO:0007669"/>
    <property type="project" value="UniProtKB-ARBA"/>
</dbReference>
<dbReference type="Pfam" id="PF00829">
    <property type="entry name" value="Ribosomal_L21p"/>
    <property type="match status" value="1"/>
</dbReference>
<keyword evidence="4" id="KW-0694">RNA-binding</keyword>
<evidence type="ECO:0000256" key="3">
    <source>
        <dbReference type="ARBA" id="ARBA00035483"/>
    </source>
</evidence>
<dbReference type="GO" id="GO:0003735">
    <property type="term" value="F:structural constituent of ribosome"/>
    <property type="evidence" value="ECO:0007669"/>
    <property type="project" value="InterPro"/>
</dbReference>
<dbReference type="GO" id="GO:1990904">
    <property type="term" value="C:ribonucleoprotein complex"/>
    <property type="evidence" value="ECO:0007669"/>
    <property type="project" value="UniProtKB-KW"/>
</dbReference>
<keyword evidence="4" id="KW-0699">rRNA-binding</keyword>
<evidence type="ECO:0000256" key="2">
    <source>
        <dbReference type="ARBA" id="ARBA00023274"/>
    </source>
</evidence>